<accession>A0A3N6M1Q6</accession>
<evidence type="ECO:0000259" key="1">
    <source>
        <dbReference type="Pfam" id="PF00534"/>
    </source>
</evidence>
<feature type="domain" description="Glycosyltransferase subfamily 4-like N-terminal" evidence="2">
    <location>
        <begin position="16"/>
        <end position="187"/>
    </location>
</feature>
<dbReference type="InterPro" id="IPR001296">
    <property type="entry name" value="Glyco_trans_1"/>
</dbReference>
<reference evidence="3 4" key="1">
    <citation type="submission" date="2018-10" db="EMBL/GenBank/DDBJ databases">
        <title>Natrarchaeobius chitinivorans gen. nov., sp. nov., and Natrarchaeobius haloalkaliphilus sp. nov., alkaliphilic, chitin-utilizing haloarchaea from hypersaline alkaline lakes.</title>
        <authorList>
            <person name="Sorokin D.Y."/>
            <person name="Elcheninov A.G."/>
            <person name="Kostrikina N.A."/>
            <person name="Bale N.J."/>
            <person name="Sinninghe Damste J.S."/>
            <person name="Khijniak T.V."/>
            <person name="Kublanov I.V."/>
            <person name="Toshchakov S.V."/>
        </authorList>
    </citation>
    <scope>NUCLEOTIDE SEQUENCE [LARGE SCALE GENOMIC DNA]</scope>
    <source>
        <strain evidence="3 4">AArcht4T</strain>
    </source>
</reference>
<proteinExistence type="predicted"/>
<keyword evidence="3" id="KW-0808">Transferase</keyword>
<feature type="domain" description="Glycosyl transferase family 1" evidence="1">
    <location>
        <begin position="193"/>
        <end position="303"/>
    </location>
</feature>
<evidence type="ECO:0000313" key="4">
    <source>
        <dbReference type="Proteomes" id="UP000282323"/>
    </source>
</evidence>
<dbReference type="AlphaFoldDB" id="A0A3N6M1Q6"/>
<organism evidence="3 4">
    <name type="scientific">Natrarchaeobius chitinivorans</name>
    <dbReference type="NCBI Taxonomy" id="1679083"/>
    <lineage>
        <taxon>Archaea</taxon>
        <taxon>Methanobacteriati</taxon>
        <taxon>Methanobacteriota</taxon>
        <taxon>Stenosarchaea group</taxon>
        <taxon>Halobacteria</taxon>
        <taxon>Halobacteriales</taxon>
        <taxon>Natrialbaceae</taxon>
        <taxon>Natrarchaeobius</taxon>
    </lineage>
</organism>
<comment type="caution">
    <text evidence="3">The sequence shown here is derived from an EMBL/GenBank/DDBJ whole genome shotgun (WGS) entry which is preliminary data.</text>
</comment>
<evidence type="ECO:0000259" key="2">
    <source>
        <dbReference type="Pfam" id="PF13439"/>
    </source>
</evidence>
<evidence type="ECO:0000313" key="3">
    <source>
        <dbReference type="EMBL" id="RQG89700.1"/>
    </source>
</evidence>
<gene>
    <name evidence="3" type="ORF">EA473_21505</name>
</gene>
<dbReference type="Pfam" id="PF00534">
    <property type="entry name" value="Glycos_transf_1"/>
    <property type="match status" value="1"/>
</dbReference>
<dbReference type="RefSeq" id="WP_124197594.1">
    <property type="nucleotide sequence ID" value="NZ_REGA01000031.1"/>
</dbReference>
<dbReference type="EMBL" id="REGA01000031">
    <property type="protein sequence ID" value="RQG89700.1"/>
    <property type="molecule type" value="Genomic_DNA"/>
</dbReference>
<dbReference type="Gene3D" id="3.40.50.2000">
    <property type="entry name" value="Glycogen Phosphorylase B"/>
    <property type="match status" value="2"/>
</dbReference>
<dbReference type="InterPro" id="IPR028098">
    <property type="entry name" value="Glyco_trans_4-like_N"/>
</dbReference>
<dbReference type="Proteomes" id="UP000282323">
    <property type="component" value="Unassembled WGS sequence"/>
</dbReference>
<dbReference type="Pfam" id="PF13439">
    <property type="entry name" value="Glyco_transf_4"/>
    <property type="match status" value="1"/>
</dbReference>
<dbReference type="OrthoDB" id="132546at2157"/>
<protein>
    <submittedName>
        <fullName evidence="3">Glycosyltransferase</fullName>
    </submittedName>
</protein>
<dbReference type="GO" id="GO:0016757">
    <property type="term" value="F:glycosyltransferase activity"/>
    <property type="evidence" value="ECO:0007669"/>
    <property type="project" value="InterPro"/>
</dbReference>
<sequence>MKVLVITREFPPHVLGGISYHLAYLYSEICELGHDVTVISGVAKESEESAMDLVHDDIEVRTIPYGSVQGNHLKFPLVLKTKISDEFIKQYDIAYVHTPLPYGLPIPTVGKYHDCPREERQFFVDDLAGIRKVADWVIDPTRRWVEKRSLRAVDHAIFNSDLCRKSWEKHYGFNTPSTTIYNGVDTDIFYPRKVNTDEEYVLFVGDSERKGLSSVLSYAEHSSKTVFVAGNLSTELPENVRCLGRVNQDRLAELYSGALATIHPAQFEAFGNIVLESLACGTPVVTTNRCGASELIDADCGYVGDSISQGVMHCKQVDNNSCTMVANGFTWEQVAERSLNIDCLN</sequence>
<dbReference type="SUPFAM" id="SSF53756">
    <property type="entry name" value="UDP-Glycosyltransferase/glycogen phosphorylase"/>
    <property type="match status" value="1"/>
</dbReference>
<name>A0A3N6M1Q6_NATCH</name>
<dbReference type="PANTHER" id="PTHR45947:SF3">
    <property type="entry name" value="SULFOQUINOVOSYL TRANSFERASE SQD2"/>
    <property type="match status" value="1"/>
</dbReference>
<keyword evidence="4" id="KW-1185">Reference proteome</keyword>
<dbReference type="PANTHER" id="PTHR45947">
    <property type="entry name" value="SULFOQUINOVOSYL TRANSFERASE SQD2"/>
    <property type="match status" value="1"/>
</dbReference>
<dbReference type="CDD" id="cd03801">
    <property type="entry name" value="GT4_PimA-like"/>
    <property type="match status" value="1"/>
</dbReference>
<dbReference type="InterPro" id="IPR050194">
    <property type="entry name" value="Glycosyltransferase_grp1"/>
</dbReference>